<evidence type="ECO:0000313" key="2">
    <source>
        <dbReference type="Proteomes" id="UP001143463"/>
    </source>
</evidence>
<dbReference type="Pfam" id="PF05800">
    <property type="entry name" value="GvpO"/>
    <property type="match status" value="1"/>
</dbReference>
<evidence type="ECO:0008006" key="3">
    <source>
        <dbReference type="Google" id="ProtNLM"/>
    </source>
</evidence>
<reference evidence="1" key="1">
    <citation type="journal article" date="2014" name="Int. J. Syst. Evol. Microbiol.">
        <title>Complete genome sequence of Corynebacterium casei LMG S-19264T (=DSM 44701T), isolated from a smear-ripened cheese.</title>
        <authorList>
            <consortium name="US DOE Joint Genome Institute (JGI-PGF)"/>
            <person name="Walter F."/>
            <person name="Albersmeier A."/>
            <person name="Kalinowski J."/>
            <person name="Ruckert C."/>
        </authorList>
    </citation>
    <scope>NUCLEOTIDE SEQUENCE</scope>
    <source>
        <strain evidence="1">VKM Ac-1069</strain>
    </source>
</reference>
<proteinExistence type="predicted"/>
<evidence type="ECO:0000313" key="1">
    <source>
        <dbReference type="EMBL" id="GLL15037.1"/>
    </source>
</evidence>
<dbReference type="InterPro" id="IPR008634">
    <property type="entry name" value="Gas-vesicle_GvpO"/>
</dbReference>
<gene>
    <name evidence="1" type="ORF">GCM10017577_61860</name>
</gene>
<dbReference type="EMBL" id="BSFQ01000040">
    <property type="protein sequence ID" value="GLL15037.1"/>
    <property type="molecule type" value="Genomic_DNA"/>
</dbReference>
<protein>
    <recommendedName>
        <fullName evidence="3">Gas vesicle synthesis protein GvpO</fullName>
    </recommendedName>
</protein>
<dbReference type="Proteomes" id="UP001143463">
    <property type="component" value="Unassembled WGS sequence"/>
</dbReference>
<comment type="caution">
    <text evidence="1">The sequence shown here is derived from an EMBL/GenBank/DDBJ whole genome shotgun (WGS) entry which is preliminary data.</text>
</comment>
<keyword evidence="2" id="KW-1185">Reference proteome</keyword>
<sequence length="71" mass="8259">MLTGRHPESVVSIEPRDGNWCVGVEVVETHRIPDSADILAIYEVLVRPDGDLLSYRRVRRYTRGQVDRPWR</sequence>
<accession>A0A9W6L8S0</accession>
<reference evidence="1" key="2">
    <citation type="submission" date="2023-01" db="EMBL/GenBank/DDBJ databases">
        <authorList>
            <person name="Sun Q."/>
            <person name="Evtushenko L."/>
        </authorList>
    </citation>
    <scope>NUCLEOTIDE SEQUENCE</scope>
    <source>
        <strain evidence="1">VKM Ac-1069</strain>
    </source>
</reference>
<name>A0A9W6L8S0_9PSEU</name>
<organism evidence="1 2">
    <name type="scientific">Pseudonocardia halophobica</name>
    <dbReference type="NCBI Taxonomy" id="29401"/>
    <lineage>
        <taxon>Bacteria</taxon>
        <taxon>Bacillati</taxon>
        <taxon>Actinomycetota</taxon>
        <taxon>Actinomycetes</taxon>
        <taxon>Pseudonocardiales</taxon>
        <taxon>Pseudonocardiaceae</taxon>
        <taxon>Pseudonocardia</taxon>
    </lineage>
</organism>
<dbReference type="AlphaFoldDB" id="A0A9W6L8S0"/>
<dbReference type="GO" id="GO:0031412">
    <property type="term" value="P:gas vesicle organization"/>
    <property type="evidence" value="ECO:0007669"/>
    <property type="project" value="InterPro"/>
</dbReference>